<keyword evidence="1" id="KW-0472">Membrane</keyword>
<protein>
    <submittedName>
        <fullName evidence="2">Uncharacterized protein</fullName>
    </submittedName>
</protein>
<proteinExistence type="predicted"/>
<evidence type="ECO:0000313" key="2">
    <source>
        <dbReference type="EMBL" id="GFH54924.1"/>
    </source>
</evidence>
<dbReference type="EMBL" id="BLLK01000047">
    <property type="protein sequence ID" value="GFH54924.1"/>
    <property type="molecule type" value="Genomic_DNA"/>
</dbReference>
<keyword evidence="1" id="KW-0812">Transmembrane</keyword>
<dbReference type="Proteomes" id="UP001054902">
    <property type="component" value="Unassembled WGS sequence"/>
</dbReference>
<evidence type="ECO:0000256" key="1">
    <source>
        <dbReference type="SAM" id="Phobius"/>
    </source>
</evidence>
<reference evidence="2 3" key="1">
    <citation type="journal article" date="2021" name="Sci. Rep.">
        <title>The genome of the diatom Chaetoceros tenuissimus carries an ancient integrated fragment of an extant virus.</title>
        <authorList>
            <person name="Hongo Y."/>
            <person name="Kimura K."/>
            <person name="Takaki Y."/>
            <person name="Yoshida Y."/>
            <person name="Baba S."/>
            <person name="Kobayashi G."/>
            <person name="Nagasaki K."/>
            <person name="Hano T."/>
            <person name="Tomaru Y."/>
        </authorList>
    </citation>
    <scope>NUCLEOTIDE SEQUENCE [LARGE SCALE GENOMIC DNA]</scope>
    <source>
        <strain evidence="2 3">NIES-3715</strain>
    </source>
</reference>
<gene>
    <name evidence="2" type="ORF">CTEN210_11400</name>
</gene>
<keyword evidence="1" id="KW-1133">Transmembrane helix</keyword>
<organism evidence="2 3">
    <name type="scientific">Chaetoceros tenuissimus</name>
    <dbReference type="NCBI Taxonomy" id="426638"/>
    <lineage>
        <taxon>Eukaryota</taxon>
        <taxon>Sar</taxon>
        <taxon>Stramenopiles</taxon>
        <taxon>Ochrophyta</taxon>
        <taxon>Bacillariophyta</taxon>
        <taxon>Coscinodiscophyceae</taxon>
        <taxon>Chaetocerotophycidae</taxon>
        <taxon>Chaetocerotales</taxon>
        <taxon>Chaetocerotaceae</taxon>
        <taxon>Chaetoceros</taxon>
    </lineage>
</organism>
<evidence type="ECO:0000313" key="3">
    <source>
        <dbReference type="Proteomes" id="UP001054902"/>
    </source>
</evidence>
<feature type="transmembrane region" description="Helical" evidence="1">
    <location>
        <begin position="229"/>
        <end position="248"/>
    </location>
</feature>
<accession>A0AAD3CZP3</accession>
<keyword evidence="3" id="KW-1185">Reference proteome</keyword>
<dbReference type="AlphaFoldDB" id="A0AAD3CZP3"/>
<comment type="caution">
    <text evidence="2">The sequence shown here is derived from an EMBL/GenBank/DDBJ whole genome shotgun (WGS) entry which is preliminary data.</text>
</comment>
<feature type="transmembrane region" description="Helical" evidence="1">
    <location>
        <begin position="37"/>
        <end position="56"/>
    </location>
</feature>
<name>A0AAD3CZP3_9STRA</name>
<sequence length="277" mass="30780">MNSSPNVSSFTDAALNYLIQNGNFDAISSSSLFDPVLIAKLFTSTGLYCIYSLLTIEKSSKRFGFGLDSLSLDYCELILSLALSTCVFGYFTFFENRDPLVSVTLGRGPMFLYLMKSVLNWDSKYSIIHRGRKGKKAYFSLFFGFCLNSVLVYMGSSAAAYTMKASLTFGLLQGVSSMMNTSARVKELNGLEAAERESVLAMHRCSAMLTIQYCSFALGLVTNMKATRAYGLAILATLGCMLYKNFVLEDVKRNNFNKRESNFWMLTYAAVAARMLV</sequence>
<feature type="transmembrane region" description="Helical" evidence="1">
    <location>
        <begin position="139"/>
        <end position="161"/>
    </location>
</feature>